<organism evidence="2 3">
    <name type="scientific">Corynebacterium meridianum</name>
    <dbReference type="NCBI Taxonomy" id="2765363"/>
    <lineage>
        <taxon>Bacteria</taxon>
        <taxon>Bacillati</taxon>
        <taxon>Actinomycetota</taxon>
        <taxon>Actinomycetes</taxon>
        <taxon>Mycobacteriales</taxon>
        <taxon>Corynebacteriaceae</taxon>
        <taxon>Corynebacterium</taxon>
    </lineage>
</organism>
<comment type="caution">
    <text evidence="2">The sequence shown here is derived from an EMBL/GenBank/DDBJ whole genome shotgun (WGS) entry which is preliminary data.</text>
</comment>
<protein>
    <submittedName>
        <fullName evidence="2">Class I SAM-dependent methyltransferase</fullName>
    </submittedName>
</protein>
<sequence length="286" mass="31560">MGGVAPAQEQDLHDHASLTGSHRYTVTVLFSSSSRLARTRHLATLRRSVRLLRDFRFEQTRPEVFYGHLAEDTARLLEALHADCTGTGLSGRRILDVGGGPGYFSRAFAARDCAYVTVEPDVGEMAAAGIEVDAAVRGSGTALPFRDGVFDLTYSSNVAEHIPDPWAMGDEMLRVTRTGGLSVLSYTVWLGPFGGHETGLVPHYIGGGFARDRYTRRHGHPPKNVFGRSLFDVSCAAGLRWAQSTGAEMCGVFPRYHPRWAWWMVRVPVLREFAVSNLVIVLRKTR</sequence>
<proteinExistence type="predicted"/>
<gene>
    <name evidence="2" type="ORF">JDV75_10560</name>
</gene>
<feature type="domain" description="Methyltransferase type 11" evidence="1">
    <location>
        <begin position="95"/>
        <end position="183"/>
    </location>
</feature>
<dbReference type="EMBL" id="JAEIOS010000015">
    <property type="protein sequence ID" value="MBI8990192.1"/>
    <property type="molecule type" value="Genomic_DNA"/>
</dbReference>
<dbReference type="CDD" id="cd02440">
    <property type="entry name" value="AdoMet_MTases"/>
    <property type="match status" value="1"/>
</dbReference>
<dbReference type="AlphaFoldDB" id="A0A934I0W1"/>
<evidence type="ECO:0000313" key="3">
    <source>
        <dbReference type="Proteomes" id="UP000645966"/>
    </source>
</evidence>
<dbReference type="Pfam" id="PF08241">
    <property type="entry name" value="Methyltransf_11"/>
    <property type="match status" value="1"/>
</dbReference>
<keyword evidence="3" id="KW-1185">Reference proteome</keyword>
<dbReference type="InterPro" id="IPR013216">
    <property type="entry name" value="Methyltransf_11"/>
</dbReference>
<dbReference type="InterPro" id="IPR029063">
    <property type="entry name" value="SAM-dependent_MTases_sf"/>
</dbReference>
<keyword evidence="2" id="KW-0489">Methyltransferase</keyword>
<dbReference type="GO" id="GO:0008757">
    <property type="term" value="F:S-adenosylmethionine-dependent methyltransferase activity"/>
    <property type="evidence" value="ECO:0007669"/>
    <property type="project" value="InterPro"/>
</dbReference>
<accession>A0A934I0W1</accession>
<reference evidence="2" key="1">
    <citation type="submission" date="2020-12" db="EMBL/GenBank/DDBJ databases">
        <title>Genome public.</title>
        <authorList>
            <person name="Sun Q."/>
        </authorList>
    </citation>
    <scope>NUCLEOTIDE SEQUENCE</scope>
    <source>
        <strain evidence="2">CCM 8863</strain>
    </source>
</reference>
<dbReference type="Proteomes" id="UP000645966">
    <property type="component" value="Unassembled WGS sequence"/>
</dbReference>
<evidence type="ECO:0000313" key="2">
    <source>
        <dbReference type="EMBL" id="MBI8990192.1"/>
    </source>
</evidence>
<dbReference type="PANTHER" id="PTHR43591:SF24">
    <property type="entry name" value="2-METHOXY-6-POLYPRENYL-1,4-BENZOQUINOL METHYLASE, MITOCHONDRIAL"/>
    <property type="match status" value="1"/>
</dbReference>
<dbReference type="SUPFAM" id="SSF53335">
    <property type="entry name" value="S-adenosyl-L-methionine-dependent methyltransferases"/>
    <property type="match status" value="1"/>
</dbReference>
<dbReference type="GO" id="GO:0032259">
    <property type="term" value="P:methylation"/>
    <property type="evidence" value="ECO:0007669"/>
    <property type="project" value="UniProtKB-KW"/>
</dbReference>
<evidence type="ECO:0000259" key="1">
    <source>
        <dbReference type="Pfam" id="PF08241"/>
    </source>
</evidence>
<keyword evidence="2" id="KW-0808">Transferase</keyword>
<dbReference type="Gene3D" id="3.40.50.150">
    <property type="entry name" value="Vaccinia Virus protein VP39"/>
    <property type="match status" value="1"/>
</dbReference>
<dbReference type="PANTHER" id="PTHR43591">
    <property type="entry name" value="METHYLTRANSFERASE"/>
    <property type="match status" value="1"/>
</dbReference>
<name>A0A934I0W1_9CORY</name>